<comment type="caution">
    <text evidence="3">The sequence shown here is derived from an EMBL/GenBank/DDBJ whole genome shotgun (WGS) entry which is preliminary data.</text>
</comment>
<keyword evidence="2" id="KW-0732">Signal</keyword>
<dbReference type="EMBL" id="JAODUO010000112">
    <property type="protein sequence ID" value="KAK2189230.1"/>
    <property type="molecule type" value="Genomic_DNA"/>
</dbReference>
<evidence type="ECO:0000256" key="2">
    <source>
        <dbReference type="SAM" id="SignalP"/>
    </source>
</evidence>
<reference evidence="3" key="1">
    <citation type="journal article" date="2023" name="Mol. Biol. Evol.">
        <title>Third-Generation Sequencing Reveals the Adaptive Role of the Epigenome in Three Deep-Sea Polychaetes.</title>
        <authorList>
            <person name="Perez M."/>
            <person name="Aroh O."/>
            <person name="Sun Y."/>
            <person name="Lan Y."/>
            <person name="Juniper S.K."/>
            <person name="Young C.R."/>
            <person name="Angers B."/>
            <person name="Qian P.Y."/>
        </authorList>
    </citation>
    <scope>NUCLEOTIDE SEQUENCE</scope>
    <source>
        <strain evidence="3">R07B-5</strain>
    </source>
</reference>
<dbReference type="PROSITE" id="PS51257">
    <property type="entry name" value="PROKAR_LIPOPROTEIN"/>
    <property type="match status" value="1"/>
</dbReference>
<dbReference type="AlphaFoldDB" id="A0AAD9P6U1"/>
<dbReference type="GO" id="GO:0036503">
    <property type="term" value="P:ERAD pathway"/>
    <property type="evidence" value="ECO:0007669"/>
    <property type="project" value="TreeGrafter"/>
</dbReference>
<evidence type="ECO:0000313" key="4">
    <source>
        <dbReference type="Proteomes" id="UP001209878"/>
    </source>
</evidence>
<gene>
    <name evidence="3" type="ORF">NP493_113g04019</name>
</gene>
<name>A0AAD9P6U1_RIDPI</name>
<dbReference type="Pfam" id="PF13738">
    <property type="entry name" value="Pyr_redox_3"/>
    <property type="match status" value="1"/>
</dbReference>
<organism evidence="3 4">
    <name type="scientific">Ridgeia piscesae</name>
    <name type="common">Tubeworm</name>
    <dbReference type="NCBI Taxonomy" id="27915"/>
    <lineage>
        <taxon>Eukaryota</taxon>
        <taxon>Metazoa</taxon>
        <taxon>Spiralia</taxon>
        <taxon>Lophotrochozoa</taxon>
        <taxon>Annelida</taxon>
        <taxon>Polychaeta</taxon>
        <taxon>Sedentaria</taxon>
        <taxon>Canalipalpata</taxon>
        <taxon>Sabellida</taxon>
        <taxon>Siboglinidae</taxon>
        <taxon>Ridgeia</taxon>
    </lineage>
</organism>
<evidence type="ECO:0000256" key="1">
    <source>
        <dbReference type="ARBA" id="ARBA00023002"/>
    </source>
</evidence>
<keyword evidence="1" id="KW-0560">Oxidoreductase</keyword>
<dbReference type="PANTHER" id="PTHR43539:SF23">
    <property type="entry name" value="FAD-DEPENDENT OXIDOREDUCTASE DOMAIN-CONTAINING PROTEIN 2"/>
    <property type="match status" value="1"/>
</dbReference>
<keyword evidence="4" id="KW-1185">Reference proteome</keyword>
<proteinExistence type="predicted"/>
<dbReference type="Proteomes" id="UP001209878">
    <property type="component" value="Unassembled WGS sequence"/>
</dbReference>
<dbReference type="GO" id="GO:0005788">
    <property type="term" value="C:endoplasmic reticulum lumen"/>
    <property type="evidence" value="ECO:0007669"/>
    <property type="project" value="TreeGrafter"/>
</dbReference>
<protein>
    <recommendedName>
        <fullName evidence="5">FAD-dependent oxidoreductase domain-containing protein 2</fullName>
    </recommendedName>
</protein>
<feature type="signal peptide" evidence="2">
    <location>
        <begin position="1"/>
        <end position="18"/>
    </location>
</feature>
<dbReference type="PANTHER" id="PTHR43539">
    <property type="entry name" value="FLAVIN-BINDING MONOOXYGENASE-LIKE PROTEIN (AFU_ORTHOLOGUE AFUA_4G09220)"/>
    <property type="match status" value="1"/>
</dbReference>
<dbReference type="Gene3D" id="3.50.50.60">
    <property type="entry name" value="FAD/NAD(P)-binding domain"/>
    <property type="match status" value="2"/>
</dbReference>
<dbReference type="InterPro" id="IPR050982">
    <property type="entry name" value="Auxin_biosynth/cation_transpt"/>
</dbReference>
<dbReference type="GO" id="GO:0050660">
    <property type="term" value="F:flavin adenine dinucleotide binding"/>
    <property type="evidence" value="ECO:0007669"/>
    <property type="project" value="TreeGrafter"/>
</dbReference>
<dbReference type="GO" id="GO:0004497">
    <property type="term" value="F:monooxygenase activity"/>
    <property type="evidence" value="ECO:0007669"/>
    <property type="project" value="TreeGrafter"/>
</dbReference>
<accession>A0AAD9P6U1</accession>
<evidence type="ECO:0000313" key="3">
    <source>
        <dbReference type="EMBL" id="KAK2189230.1"/>
    </source>
</evidence>
<dbReference type="InterPro" id="IPR036188">
    <property type="entry name" value="FAD/NAD-bd_sf"/>
</dbReference>
<evidence type="ECO:0008006" key="5">
    <source>
        <dbReference type="Google" id="ProtNLM"/>
    </source>
</evidence>
<sequence>MTSRVLMVLVTLVGCIQAADKYWDYIVVGAGPGGLQMGHFLQNAGRNYVLLERNSVVASFFQKYPRHDKLISINKRHTGKKNTEFNLRHDWNSLLSDDKSLLFRHYSKLFFPQRVQLLDYMADYQKKLGINVQFHTEVSNIRKETNATTNKTVFLMDDQNGNTLKCKVLIVASGLSKPVEPTFEGREFTENYSNVSINPDDYEGKAVLILGRGNSAFELAESIYGSTNFIHMIGRSRARLSWATHYVGDLRAVNVALLDTYQLKSLDAVAEATIDKAEIKLVKVGDRLKIETLETSRYPALEKYDNNGLRYIYDKCIVCFGFQFDDSIFNSSLHITSEGREDKFPLIGYDYQLRDVEDLYIAGGASHGPDYRKSAGGFIHGFRYTARALHRMLEWKYEGVPWPSISILSIDLLATIIKRINEGSGFYQMFGMLGDVMAIRSSGEEIEYLEEVPVNLLDRLSEITGHSYDEVIVLILQYGANYSGPDKDVFRTDRASGQPDIAYKSNFLHPVFFHYRHLPTAEQMRLKKTHETLPRPDHLHHILEDFLTLWDAPKNHHLPLRRFLETVLDRDLRTFYASDCFEMAMLHQMVPLYCQQHYLSGRGIIRAEPHFQQS</sequence>
<feature type="chain" id="PRO_5042136347" description="FAD-dependent oxidoreductase domain-containing protein 2" evidence="2">
    <location>
        <begin position="19"/>
        <end position="614"/>
    </location>
</feature>
<dbReference type="SUPFAM" id="SSF51905">
    <property type="entry name" value="FAD/NAD(P)-binding domain"/>
    <property type="match status" value="1"/>
</dbReference>